<dbReference type="Proteomes" id="UP000235145">
    <property type="component" value="Unassembled WGS sequence"/>
</dbReference>
<dbReference type="PANTHER" id="PTHR33116">
    <property type="entry name" value="REVERSE TRANSCRIPTASE ZINC-BINDING DOMAIN-CONTAINING PROTEIN-RELATED-RELATED"/>
    <property type="match status" value="1"/>
</dbReference>
<proteinExistence type="predicted"/>
<gene>
    <name evidence="1" type="ORF">LSAT_V11C200062500</name>
</gene>
<dbReference type="PANTHER" id="PTHR33116:SF79">
    <property type="entry name" value="REVERSE TRANSCRIPTASE DOMAIN, ZINC FINGER, CCHC-TYPE-RELATED"/>
    <property type="match status" value="1"/>
</dbReference>
<sequence length="81" mass="9437">MNLGKNWQPVIENFHSKLSMRLTLIMAVLDNLPAHYISLLKAPLGVMENLEKIRHRFLWGGSDTKSKIYWVSWDKVTTPKE</sequence>
<reference evidence="1 2" key="1">
    <citation type="journal article" date="2017" name="Nat. Commun.">
        <title>Genome assembly with in vitro proximity ligation data and whole-genome triplication in lettuce.</title>
        <authorList>
            <person name="Reyes-Chin-Wo S."/>
            <person name="Wang Z."/>
            <person name="Yang X."/>
            <person name="Kozik A."/>
            <person name="Arikit S."/>
            <person name="Song C."/>
            <person name="Xia L."/>
            <person name="Froenicke L."/>
            <person name="Lavelle D.O."/>
            <person name="Truco M.J."/>
            <person name="Xia R."/>
            <person name="Zhu S."/>
            <person name="Xu C."/>
            <person name="Xu H."/>
            <person name="Xu X."/>
            <person name="Cox K."/>
            <person name="Korf I."/>
            <person name="Meyers B.C."/>
            <person name="Michelmore R.W."/>
        </authorList>
    </citation>
    <scope>NUCLEOTIDE SEQUENCE [LARGE SCALE GENOMIC DNA]</scope>
    <source>
        <strain evidence="2">cv. Salinas</strain>
        <tissue evidence="1">Seedlings</tissue>
    </source>
</reference>
<evidence type="ECO:0000313" key="2">
    <source>
        <dbReference type="Proteomes" id="UP000235145"/>
    </source>
</evidence>
<protein>
    <submittedName>
        <fullName evidence="1">Uncharacterized protein</fullName>
    </submittedName>
</protein>
<keyword evidence="2" id="KW-1185">Reference proteome</keyword>
<organism evidence="1 2">
    <name type="scientific">Lactuca sativa</name>
    <name type="common">Garden lettuce</name>
    <dbReference type="NCBI Taxonomy" id="4236"/>
    <lineage>
        <taxon>Eukaryota</taxon>
        <taxon>Viridiplantae</taxon>
        <taxon>Streptophyta</taxon>
        <taxon>Embryophyta</taxon>
        <taxon>Tracheophyta</taxon>
        <taxon>Spermatophyta</taxon>
        <taxon>Magnoliopsida</taxon>
        <taxon>eudicotyledons</taxon>
        <taxon>Gunneridae</taxon>
        <taxon>Pentapetalae</taxon>
        <taxon>asterids</taxon>
        <taxon>campanulids</taxon>
        <taxon>Asterales</taxon>
        <taxon>Asteraceae</taxon>
        <taxon>Cichorioideae</taxon>
        <taxon>Cichorieae</taxon>
        <taxon>Lactucinae</taxon>
        <taxon>Lactuca</taxon>
    </lineage>
</organism>
<evidence type="ECO:0000313" key="1">
    <source>
        <dbReference type="EMBL" id="KAJ0221693.1"/>
    </source>
</evidence>
<dbReference type="AlphaFoldDB" id="A0A9R1WGB7"/>
<comment type="caution">
    <text evidence="1">The sequence shown here is derived from an EMBL/GenBank/DDBJ whole genome shotgun (WGS) entry which is preliminary data.</text>
</comment>
<dbReference type="EMBL" id="NBSK02000002">
    <property type="protein sequence ID" value="KAJ0221693.1"/>
    <property type="molecule type" value="Genomic_DNA"/>
</dbReference>
<accession>A0A9R1WGB7</accession>
<name>A0A9R1WGB7_LACSA</name>